<dbReference type="OrthoDB" id="8119704at2759"/>
<dbReference type="SUPFAM" id="SSF53474">
    <property type="entry name" value="alpha/beta-Hydrolases"/>
    <property type="match status" value="1"/>
</dbReference>
<keyword evidence="3" id="KW-1185">Reference proteome</keyword>
<dbReference type="InterPro" id="IPR050266">
    <property type="entry name" value="AB_hydrolase_sf"/>
</dbReference>
<accession>A0A9W9D3W2</accession>
<comment type="caution">
    <text evidence="2">The sequence shown here is derived from an EMBL/GenBank/DDBJ whole genome shotgun (WGS) entry which is preliminary data.</text>
</comment>
<evidence type="ECO:0000313" key="2">
    <source>
        <dbReference type="EMBL" id="KAJ4399446.1"/>
    </source>
</evidence>
<evidence type="ECO:0000313" key="3">
    <source>
        <dbReference type="Proteomes" id="UP001140510"/>
    </source>
</evidence>
<dbReference type="InterPro" id="IPR029058">
    <property type="entry name" value="AB_hydrolase_fold"/>
</dbReference>
<sequence>MLLPHLSLNENGSTTVIFIHGAFGDSNDWDLVVPQMRGHHLLLPDTPGHGQSSHLSFSIASSAKHIARLIAAKAVDGRAHIVGHSLGASIAIRLAINHPDVVLSTFVSGYSGMQLSSVPLLPYFFWISNRIENAVPRPVIRWLMDGTDLRRTSGASMALCTAIAHSDQFELRSWTSRTLIVAAGKGGLIPSDDNVDAARHLAKVGMEGNAKTRAVIHPAMRHPWPRQDPQLWAEAVTAWVEERDLPAGFAPL</sequence>
<dbReference type="PANTHER" id="PTHR43798">
    <property type="entry name" value="MONOACYLGLYCEROL LIPASE"/>
    <property type="match status" value="1"/>
</dbReference>
<dbReference type="PANTHER" id="PTHR43798:SF33">
    <property type="entry name" value="HYDROLASE, PUTATIVE (AFU_ORTHOLOGUE AFUA_2G14860)-RELATED"/>
    <property type="match status" value="1"/>
</dbReference>
<dbReference type="GO" id="GO:0016020">
    <property type="term" value="C:membrane"/>
    <property type="evidence" value="ECO:0007669"/>
    <property type="project" value="TreeGrafter"/>
</dbReference>
<dbReference type="AlphaFoldDB" id="A0A9W9D3W2"/>
<reference evidence="2" key="1">
    <citation type="submission" date="2022-10" db="EMBL/GenBank/DDBJ databases">
        <title>Tapping the CABI collections for fungal endophytes: first genome assemblies for Collariella, Neodidymelliopsis, Ascochyta clinopodiicola, Didymella pomorum, Didymosphaeria variabile, Neocosmospora piperis and Neocucurbitaria cava.</title>
        <authorList>
            <person name="Hill R."/>
        </authorList>
    </citation>
    <scope>NUCLEOTIDE SEQUENCE</scope>
    <source>
        <strain evidence="2">IMI 355091</strain>
    </source>
</reference>
<evidence type="ECO:0000259" key="1">
    <source>
        <dbReference type="Pfam" id="PF12697"/>
    </source>
</evidence>
<feature type="domain" description="AB hydrolase-1" evidence="1">
    <location>
        <begin position="16"/>
        <end position="235"/>
    </location>
</feature>
<dbReference type="EMBL" id="JAPEVA010000107">
    <property type="protein sequence ID" value="KAJ4399446.1"/>
    <property type="molecule type" value="Genomic_DNA"/>
</dbReference>
<dbReference type="Pfam" id="PF12697">
    <property type="entry name" value="Abhydrolase_6"/>
    <property type="match status" value="1"/>
</dbReference>
<dbReference type="InterPro" id="IPR000073">
    <property type="entry name" value="AB_hydrolase_1"/>
</dbReference>
<dbReference type="Proteomes" id="UP001140510">
    <property type="component" value="Unassembled WGS sequence"/>
</dbReference>
<proteinExistence type="predicted"/>
<name>A0A9W9D3W2_9PLEO</name>
<protein>
    <recommendedName>
        <fullName evidence="1">AB hydrolase-1 domain-containing protein</fullName>
    </recommendedName>
</protein>
<dbReference type="PRINTS" id="PR00111">
    <property type="entry name" value="ABHYDROLASE"/>
</dbReference>
<dbReference type="Gene3D" id="3.40.50.1820">
    <property type="entry name" value="alpha/beta hydrolase"/>
    <property type="match status" value="1"/>
</dbReference>
<organism evidence="2 3">
    <name type="scientific">Didymella pomorum</name>
    <dbReference type="NCBI Taxonomy" id="749634"/>
    <lineage>
        <taxon>Eukaryota</taxon>
        <taxon>Fungi</taxon>
        <taxon>Dikarya</taxon>
        <taxon>Ascomycota</taxon>
        <taxon>Pezizomycotina</taxon>
        <taxon>Dothideomycetes</taxon>
        <taxon>Pleosporomycetidae</taxon>
        <taxon>Pleosporales</taxon>
        <taxon>Pleosporineae</taxon>
        <taxon>Didymellaceae</taxon>
        <taxon>Didymella</taxon>
    </lineage>
</organism>
<gene>
    <name evidence="2" type="ORF">N0V91_009455</name>
</gene>